<dbReference type="PANTHER" id="PTHR48098:SF6">
    <property type="entry name" value="FERRI-BACILLIBACTIN ESTERASE BESA"/>
    <property type="match status" value="1"/>
</dbReference>
<dbReference type="EMBL" id="JADCKC010000004">
    <property type="protein sequence ID" value="MBE5038687.1"/>
    <property type="molecule type" value="Genomic_DNA"/>
</dbReference>
<accession>A0ABR9R6A6</accession>
<dbReference type="SUPFAM" id="SSF53474">
    <property type="entry name" value="alpha/beta-Hydrolases"/>
    <property type="match status" value="1"/>
</dbReference>
<evidence type="ECO:0000313" key="2">
    <source>
        <dbReference type="Proteomes" id="UP000768567"/>
    </source>
</evidence>
<protein>
    <submittedName>
        <fullName evidence="1">Alpha/beta hydrolase</fullName>
    </submittedName>
</protein>
<dbReference type="InterPro" id="IPR050583">
    <property type="entry name" value="Mycobacterial_A85_antigen"/>
</dbReference>
<sequence>MIQFTKAGRTVRIFPAREPGAPLICLNACGEETEAVYGELPGGLPDFTLAGISGLDWNRDMVPWDLPGEKESFAGGADDYLRLLTGTLLPAVEDCLPGPPGWRGIAGYSLGGLFALYALCRTEAFHGAASVSGSLWFPGIVEYLTEHEMSPGVCRVYLSVGSREARTRNPLMRPVRQNAEAVEALCRERGIRTTFVLNPGNHFFQPARRTAAGIAWLLGGTEPKS</sequence>
<proteinExistence type="predicted"/>
<comment type="caution">
    <text evidence="1">The sequence shown here is derived from an EMBL/GenBank/DDBJ whole genome shotgun (WGS) entry which is preliminary data.</text>
</comment>
<keyword evidence="2" id="KW-1185">Reference proteome</keyword>
<dbReference type="PANTHER" id="PTHR48098">
    <property type="entry name" value="ENTEROCHELIN ESTERASE-RELATED"/>
    <property type="match status" value="1"/>
</dbReference>
<dbReference type="Proteomes" id="UP000768567">
    <property type="component" value="Unassembled WGS sequence"/>
</dbReference>
<gene>
    <name evidence="1" type="ORF">INF35_12905</name>
</gene>
<dbReference type="Pfam" id="PF00756">
    <property type="entry name" value="Esterase"/>
    <property type="match status" value="1"/>
</dbReference>
<dbReference type="InterPro" id="IPR000801">
    <property type="entry name" value="Esterase-like"/>
</dbReference>
<dbReference type="InterPro" id="IPR029058">
    <property type="entry name" value="AB_hydrolase_fold"/>
</dbReference>
<keyword evidence="1" id="KW-0378">Hydrolase</keyword>
<dbReference type="GO" id="GO:0016787">
    <property type="term" value="F:hydrolase activity"/>
    <property type="evidence" value="ECO:0007669"/>
    <property type="project" value="UniProtKB-KW"/>
</dbReference>
<evidence type="ECO:0000313" key="1">
    <source>
        <dbReference type="EMBL" id="MBE5038687.1"/>
    </source>
</evidence>
<name>A0ABR9R6A6_9FIRM</name>
<dbReference type="RefSeq" id="WP_193503101.1">
    <property type="nucleotide sequence ID" value="NZ_JADCKC010000004.1"/>
</dbReference>
<reference evidence="1 2" key="1">
    <citation type="submission" date="2020-10" db="EMBL/GenBank/DDBJ databases">
        <title>ChiBAC.</title>
        <authorList>
            <person name="Zenner C."/>
            <person name="Hitch T.C.A."/>
            <person name="Clavel T."/>
        </authorList>
    </citation>
    <scope>NUCLEOTIDE SEQUENCE [LARGE SCALE GENOMIC DNA]</scope>
    <source>
        <strain evidence="1 2">DSM 109015</strain>
    </source>
</reference>
<dbReference type="Gene3D" id="3.40.50.1820">
    <property type="entry name" value="alpha/beta hydrolase"/>
    <property type="match status" value="1"/>
</dbReference>
<organism evidence="1 2">
    <name type="scientific">Gemmiger gallinarum</name>
    <dbReference type="NCBI Taxonomy" id="2779354"/>
    <lineage>
        <taxon>Bacteria</taxon>
        <taxon>Bacillati</taxon>
        <taxon>Bacillota</taxon>
        <taxon>Clostridia</taxon>
        <taxon>Eubacteriales</taxon>
        <taxon>Gemmiger</taxon>
    </lineage>
</organism>